<feature type="coiled-coil region" evidence="1">
    <location>
        <begin position="591"/>
        <end position="645"/>
    </location>
</feature>
<dbReference type="Pfam" id="PF01471">
    <property type="entry name" value="PG_binding_1"/>
    <property type="match status" value="1"/>
</dbReference>
<reference evidence="4 5" key="1">
    <citation type="submission" date="2016-10" db="EMBL/GenBank/DDBJ databases">
        <authorList>
            <person name="de Groot N.N."/>
        </authorList>
    </citation>
    <scope>NUCLEOTIDE SEQUENCE [LARGE SCALE GENOMIC DNA]</scope>
    <source>
        <strain evidence="4 5">ATCC 35022</strain>
    </source>
</reference>
<evidence type="ECO:0000256" key="1">
    <source>
        <dbReference type="SAM" id="Coils"/>
    </source>
</evidence>
<dbReference type="EMBL" id="FMXQ01000010">
    <property type="protein sequence ID" value="SDB52180.1"/>
    <property type="molecule type" value="Genomic_DNA"/>
</dbReference>
<dbReference type="PANTHER" id="PTHR43628">
    <property type="entry name" value="ACTIVATOR OF C KINASE PROTEIN 1-RELATED"/>
    <property type="match status" value="1"/>
</dbReference>
<sequence>MKSGMSWSIKVDDEARAAAQEAARRSGVSLDEWLRRAIADHAAEVGVAERQGRHDNQLRAVAESVVRLARRVQAMRAEARSAVTDLTGRLGEIEAALGRVGSAARAGAADREALGKIVAMVDRLAGDLDDADESARATIEGLRSSGRAKTMDSTSSVADAIRRLDTSIAAMAERTPPSPVSPPASADTLGDLRARLDDLLAAGPKPQERQPSLSAGLDRTLRNLEARLQEAGARRPRPEEPVARRDEGRARQVETSLAELVDRLAGAQVERDRSAASAEAAVAEALQALRGDMAGLEQRVVKTVRDVADDEETRGSVVRRIDALAAEAPRDRALLNEIRDAIDGLRGIVSDTGREAALLDRLDALAAEAPLDRALLREVRDAIDELQRVVGDRGAETALLDRIDALAAEAPADRALLKAIRAELETFAATVAGTAREETLLQRFDDLAHRLPDRGKLDALGEEVASLRWSLESDDSPQAVSRLEMRVNELARTIETTLSARQSASEAIAVGMASSLADIRGAIEDIAASQGSGPDMAALPGLAANVAELRSALEEMTSVRTPTTDDDAIARLVATVAEIRQSLEARDTADVDREAAALDRVERRLDAMAERLEDALSQIPMKDVIDGLDDRLERLAAAIENLNLRTADPGALDAIRDEIASIRDEIANRESPRVAELEDQVRELATRIEAASRPDADAGQLAALETRIAALADELERAGPRTEALKDLETNLQRLQAGLADGREESVEAARIAAREAVRDFASHNEDHELLEALRQDLDQISKAVGDTGERTEQTIGSLQGALATVVERLGRLEGEPAEEHVVAVAATGTFGPESGYDRVAPAVAPVMPPAAGPRDGKRSDEPKQGKSDLAALRELASSATDPDRKPTDRRADFIAAARRAAQAAVAEADATAQPEPAEAEHKVSPFARIGHAIRNRKKPLLLAAAAIVLALGAFQVFGLRPNSPKSTAGLEPPEISQPVAVADTARRPAAGSAGSPTVPRVDAVAMVAPPSSAKAAIDLANAATADERFANVFEGGGKPSAASAAPRPVSAAIPQDPGLPLVGSDQLREAASLGDPSAAFEIANRFAEGRDVAKDLAVAAEWYRRAANGGLAVAQYRLGSLYERGQGVDKDLTEAVNWYQRAADQGNIGAMHNLAVMMSEGVGDRPDVNKAVEWFLAAANYGVKDSQYNLGVIYARGLGPEKNLGESYKWFAVAAAAGDKDAAARRDEVAALLSPDELVAARAAVQAWRTKPPLAAANTVAAPEGGWDGKGTGITAADQKALVMKIQALLTEQGYDPGPPDGIEGPKTREAVIAFQRRIGVEANGVIDRGLVAALDNSG</sequence>
<dbReference type="InterPro" id="IPR036366">
    <property type="entry name" value="PGBDSf"/>
</dbReference>
<dbReference type="Gene3D" id="1.10.101.10">
    <property type="entry name" value="PGBD-like superfamily/PGBD"/>
    <property type="match status" value="1"/>
</dbReference>
<gene>
    <name evidence="4" type="ORF">SAMN02982931_04083</name>
</gene>
<dbReference type="InterPro" id="IPR011990">
    <property type="entry name" value="TPR-like_helical_dom_sf"/>
</dbReference>
<dbReference type="InterPro" id="IPR036365">
    <property type="entry name" value="PGBD-like_sf"/>
</dbReference>
<feature type="compositionally biased region" description="Basic and acidic residues" evidence="2">
    <location>
        <begin position="228"/>
        <end position="252"/>
    </location>
</feature>
<evidence type="ECO:0000256" key="2">
    <source>
        <dbReference type="SAM" id="MobiDB-lite"/>
    </source>
</evidence>
<dbReference type="InterPro" id="IPR002477">
    <property type="entry name" value="Peptidoglycan-bd-like"/>
</dbReference>
<feature type="domain" description="Peptidoglycan binding-like" evidence="3">
    <location>
        <begin position="1282"/>
        <end position="1336"/>
    </location>
</feature>
<feature type="compositionally biased region" description="Basic and acidic residues" evidence="2">
    <location>
        <begin position="855"/>
        <end position="867"/>
    </location>
</feature>
<evidence type="ECO:0000313" key="5">
    <source>
        <dbReference type="Proteomes" id="UP000199071"/>
    </source>
</evidence>
<dbReference type="InterPro" id="IPR052945">
    <property type="entry name" value="Mitotic_Regulator"/>
</dbReference>
<protein>
    <submittedName>
        <fullName evidence="4">Localization factor PodJL</fullName>
    </submittedName>
</protein>
<keyword evidence="5" id="KW-1185">Reference proteome</keyword>
<dbReference type="Proteomes" id="UP000199071">
    <property type="component" value="Unassembled WGS sequence"/>
</dbReference>
<keyword evidence="1" id="KW-0175">Coiled coil</keyword>
<dbReference type="Gene3D" id="1.25.40.10">
    <property type="entry name" value="Tetratricopeptide repeat domain"/>
    <property type="match status" value="1"/>
</dbReference>
<feature type="region of interest" description="Disordered" evidence="2">
    <location>
        <begin position="228"/>
        <end position="253"/>
    </location>
</feature>
<dbReference type="SUPFAM" id="SSF47090">
    <property type="entry name" value="PGBD-like"/>
    <property type="match status" value="1"/>
</dbReference>
<proteinExistence type="predicted"/>
<feature type="region of interest" description="Disordered" evidence="2">
    <location>
        <begin position="845"/>
        <end position="869"/>
    </location>
</feature>
<dbReference type="Pfam" id="PF08238">
    <property type="entry name" value="Sel1"/>
    <property type="match status" value="4"/>
</dbReference>
<evidence type="ECO:0000259" key="3">
    <source>
        <dbReference type="Pfam" id="PF01471"/>
    </source>
</evidence>
<dbReference type="SMART" id="SM00671">
    <property type="entry name" value="SEL1"/>
    <property type="match status" value="4"/>
</dbReference>
<dbReference type="STRING" id="665467.SAMN02982931_04083"/>
<dbReference type="InterPro" id="IPR006597">
    <property type="entry name" value="Sel1-like"/>
</dbReference>
<dbReference type="SUPFAM" id="SSF81901">
    <property type="entry name" value="HCP-like"/>
    <property type="match status" value="1"/>
</dbReference>
<organism evidence="4 5">
    <name type="scientific">Bauldia litoralis</name>
    <dbReference type="NCBI Taxonomy" id="665467"/>
    <lineage>
        <taxon>Bacteria</taxon>
        <taxon>Pseudomonadati</taxon>
        <taxon>Pseudomonadota</taxon>
        <taxon>Alphaproteobacteria</taxon>
        <taxon>Hyphomicrobiales</taxon>
        <taxon>Kaistiaceae</taxon>
        <taxon>Bauldia</taxon>
    </lineage>
</organism>
<evidence type="ECO:0000313" key="4">
    <source>
        <dbReference type="EMBL" id="SDB52180.1"/>
    </source>
</evidence>
<accession>A0A1G6E4B8</accession>
<name>A0A1G6E4B8_9HYPH</name>
<dbReference type="PANTHER" id="PTHR43628:SF1">
    <property type="entry name" value="CHITIN SYNTHASE REGULATORY FACTOR 2-RELATED"/>
    <property type="match status" value="1"/>
</dbReference>